<dbReference type="InterPro" id="IPR029063">
    <property type="entry name" value="SAM-dependent_MTases_sf"/>
</dbReference>
<feature type="compositionally biased region" description="Polar residues" evidence="1">
    <location>
        <begin position="123"/>
        <end position="155"/>
    </location>
</feature>
<accession>A0AAF0FHS5</accession>
<dbReference type="SUPFAM" id="SSF53335">
    <property type="entry name" value="S-adenosyl-L-methionine-dependent methyltransferases"/>
    <property type="match status" value="1"/>
</dbReference>
<feature type="region of interest" description="Disordered" evidence="1">
    <location>
        <begin position="1"/>
        <end position="71"/>
    </location>
</feature>
<protein>
    <submittedName>
        <fullName evidence="2">Uncharacterized protein</fullName>
    </submittedName>
</protein>
<gene>
    <name evidence="2" type="ORF">MPSI1_003439</name>
</gene>
<dbReference type="EMBL" id="CP118379">
    <property type="protein sequence ID" value="WFD44768.1"/>
    <property type="molecule type" value="Genomic_DNA"/>
</dbReference>
<evidence type="ECO:0000256" key="1">
    <source>
        <dbReference type="SAM" id="MobiDB-lite"/>
    </source>
</evidence>
<evidence type="ECO:0000313" key="3">
    <source>
        <dbReference type="Proteomes" id="UP001214628"/>
    </source>
</evidence>
<organism evidence="2 3">
    <name type="scientific">Malassezia psittaci</name>
    <dbReference type="NCBI Taxonomy" id="1821823"/>
    <lineage>
        <taxon>Eukaryota</taxon>
        <taxon>Fungi</taxon>
        <taxon>Dikarya</taxon>
        <taxon>Basidiomycota</taxon>
        <taxon>Ustilaginomycotina</taxon>
        <taxon>Malasseziomycetes</taxon>
        <taxon>Malasseziales</taxon>
        <taxon>Malasseziaceae</taxon>
        <taxon>Malassezia</taxon>
    </lineage>
</organism>
<keyword evidence="3" id="KW-1185">Reference proteome</keyword>
<dbReference type="Proteomes" id="UP001214628">
    <property type="component" value="Chromosome 5"/>
</dbReference>
<dbReference type="Gene3D" id="3.40.50.150">
    <property type="entry name" value="Vaccinia Virus protein VP39"/>
    <property type="match status" value="1"/>
</dbReference>
<sequence>MPDGASTPKAFAHLADSTQDNSSLRKSQADSLWHDGRTGSRAHTQTGSVSPIESLRSGLSSPSTHPDEAETPWQSFFSNYLPTGRGFFLDRHNSSREDASAATFPSEVSTTLEKLAVNEHQASISRWPSTATPSHSLSSQLDSVPQLQADQTTPTPGLDPSQKELRPLSIDTHLSNSTCDEPAINSATTYSSADFSSTASRYSAHGLSSDTSQNSSPILAQTGTEKVPLRSTWGASYNASSYTRTSAGYPDYVRFPSEAGLRGKSSTRNTSPPALDASIGSGNGQFGVGIRSKLATVLPILIGRITSQCSIQSPTVMIAEFGCLNSRSMQLLRPIIEEFAKRDSSPSSVLDTERSEAVNVKGIATLDLESNSRNLSDFFVVHEDVPQADFRAFSHLLDTHPESYMNTAWQASYEPSLQNRIFCSFISRPFGSRIVPRDTLHFGFSLMDLHWTHTPNATDLSLATTAQAELTSFLMARAREFCKNGVLLMAFIARSEPEDAANSKCEADKSSFSSSSRSSPTTSSTNPPRDIWATMSDMLVPCLQRLVSCGMLKSNVARQLLTLPMHPRTPSQTMRVLKDLDHLWELDWSCGANQDTDLVSADGKHTISSERQPLRLQQPTWVALQAGKITPAIYTEHIISMFKHLYESHFRMVLRERGKLSRGAVEFVLDSLWDVLSSRIEDTQHNPLGECELEVQLIALRRK</sequence>
<proteinExistence type="predicted"/>
<dbReference type="GO" id="GO:0008168">
    <property type="term" value="F:methyltransferase activity"/>
    <property type="evidence" value="ECO:0007669"/>
    <property type="project" value="InterPro"/>
</dbReference>
<feature type="compositionally biased region" description="Polar residues" evidence="1">
    <location>
        <begin position="41"/>
        <end position="64"/>
    </location>
</feature>
<dbReference type="AlphaFoldDB" id="A0AAF0FHS5"/>
<feature type="compositionally biased region" description="Polar residues" evidence="1">
    <location>
        <begin position="203"/>
        <end position="224"/>
    </location>
</feature>
<evidence type="ECO:0000313" key="2">
    <source>
        <dbReference type="EMBL" id="WFD44768.1"/>
    </source>
</evidence>
<dbReference type="PANTHER" id="PTHR31009">
    <property type="entry name" value="S-ADENOSYL-L-METHIONINE:CARBOXYL METHYLTRANSFERASE FAMILY PROTEIN"/>
    <property type="match status" value="1"/>
</dbReference>
<reference evidence="2" key="1">
    <citation type="submission" date="2023-02" db="EMBL/GenBank/DDBJ databases">
        <title>Mating type loci evolution in Malassezia.</title>
        <authorList>
            <person name="Coelho M.A."/>
        </authorList>
    </citation>
    <scope>NUCLEOTIDE SEQUENCE</scope>
    <source>
        <strain evidence="2">CBS 14136</strain>
    </source>
</reference>
<feature type="region of interest" description="Disordered" evidence="1">
    <location>
        <begin position="123"/>
        <end position="164"/>
    </location>
</feature>
<feature type="region of interest" description="Disordered" evidence="1">
    <location>
        <begin position="203"/>
        <end position="225"/>
    </location>
</feature>
<feature type="compositionally biased region" description="Low complexity" evidence="1">
    <location>
        <begin position="510"/>
        <end position="528"/>
    </location>
</feature>
<dbReference type="InterPro" id="IPR005299">
    <property type="entry name" value="MeTrfase_7"/>
</dbReference>
<feature type="region of interest" description="Disordered" evidence="1">
    <location>
        <begin position="504"/>
        <end position="530"/>
    </location>
</feature>
<name>A0AAF0FHS5_9BASI</name>
<feature type="compositionally biased region" description="Polar residues" evidence="1">
    <location>
        <begin position="16"/>
        <end position="30"/>
    </location>
</feature>